<evidence type="ECO:0000313" key="1">
    <source>
        <dbReference type="EMBL" id="KAG2259667.1"/>
    </source>
</evidence>
<proteinExistence type="predicted"/>
<organism evidence="1 3">
    <name type="scientific">Brassica carinata</name>
    <name type="common">Ethiopian mustard</name>
    <name type="synonym">Abyssinian cabbage</name>
    <dbReference type="NCBI Taxonomy" id="52824"/>
    <lineage>
        <taxon>Eukaryota</taxon>
        <taxon>Viridiplantae</taxon>
        <taxon>Streptophyta</taxon>
        <taxon>Embryophyta</taxon>
        <taxon>Tracheophyta</taxon>
        <taxon>Spermatophyta</taxon>
        <taxon>Magnoliopsida</taxon>
        <taxon>eudicotyledons</taxon>
        <taxon>Gunneridae</taxon>
        <taxon>Pentapetalae</taxon>
        <taxon>rosids</taxon>
        <taxon>malvids</taxon>
        <taxon>Brassicales</taxon>
        <taxon>Brassicaceae</taxon>
        <taxon>Brassiceae</taxon>
        <taxon>Brassica</taxon>
    </lineage>
</organism>
<name>A0A8X7TYW9_BRACI</name>
<reference evidence="1 3" key="1">
    <citation type="submission" date="2020-02" db="EMBL/GenBank/DDBJ databases">
        <authorList>
            <person name="Ma Q."/>
            <person name="Huang Y."/>
            <person name="Song X."/>
            <person name="Pei D."/>
        </authorList>
    </citation>
    <scope>NUCLEOTIDE SEQUENCE [LARGE SCALE GENOMIC DNA]</scope>
    <source>
        <strain evidence="1">Sxm20200214</strain>
        <tissue evidence="1">Leaf</tissue>
    </source>
</reference>
<protein>
    <submittedName>
        <fullName evidence="1">Uncharacterized protein</fullName>
    </submittedName>
</protein>
<comment type="caution">
    <text evidence="1">The sequence shown here is derived from an EMBL/GenBank/DDBJ whole genome shotgun (WGS) entry which is preliminary data.</text>
</comment>
<keyword evidence="3" id="KW-1185">Reference proteome</keyword>
<sequence>MRDEIKNMYSKHPMAMFDSEEALNKVQRSHADMYKWFQSSNRQETFQRHVIL</sequence>
<dbReference type="EMBL" id="JAAMPC010000003">
    <property type="protein sequence ID" value="KAG2321320.1"/>
    <property type="molecule type" value="Genomic_DNA"/>
</dbReference>
<evidence type="ECO:0000313" key="3">
    <source>
        <dbReference type="Proteomes" id="UP000886595"/>
    </source>
</evidence>
<accession>A0A8X7TYW9</accession>
<dbReference type="Proteomes" id="UP000886595">
    <property type="component" value="Unassembled WGS sequence"/>
</dbReference>
<evidence type="ECO:0000313" key="2">
    <source>
        <dbReference type="EMBL" id="KAG2321320.1"/>
    </source>
</evidence>
<dbReference type="EMBL" id="JAAMPC010000015">
    <property type="protein sequence ID" value="KAG2259667.1"/>
    <property type="molecule type" value="Genomic_DNA"/>
</dbReference>
<dbReference type="AlphaFoldDB" id="A0A8X7TYW9"/>
<gene>
    <name evidence="2" type="ORF">Bca52824_014533</name>
    <name evidence="1" type="ORF">Bca52824_078961</name>
</gene>